<organism evidence="1 2">
    <name type="scientific">Panicum miliaceum</name>
    <name type="common">Proso millet</name>
    <name type="synonym">Broomcorn millet</name>
    <dbReference type="NCBI Taxonomy" id="4540"/>
    <lineage>
        <taxon>Eukaryota</taxon>
        <taxon>Viridiplantae</taxon>
        <taxon>Streptophyta</taxon>
        <taxon>Embryophyta</taxon>
        <taxon>Tracheophyta</taxon>
        <taxon>Spermatophyta</taxon>
        <taxon>Magnoliopsida</taxon>
        <taxon>Liliopsida</taxon>
        <taxon>Poales</taxon>
        <taxon>Poaceae</taxon>
        <taxon>PACMAD clade</taxon>
        <taxon>Panicoideae</taxon>
        <taxon>Panicodae</taxon>
        <taxon>Paniceae</taxon>
        <taxon>Panicinae</taxon>
        <taxon>Panicum</taxon>
        <taxon>Panicum sect. Panicum</taxon>
    </lineage>
</organism>
<reference evidence="2" key="1">
    <citation type="journal article" date="2019" name="Nat. Commun.">
        <title>The genome of broomcorn millet.</title>
        <authorList>
            <person name="Zou C."/>
            <person name="Miki D."/>
            <person name="Li D."/>
            <person name="Tang Q."/>
            <person name="Xiao L."/>
            <person name="Rajput S."/>
            <person name="Deng P."/>
            <person name="Jia W."/>
            <person name="Huang R."/>
            <person name="Zhang M."/>
            <person name="Sun Y."/>
            <person name="Hu J."/>
            <person name="Fu X."/>
            <person name="Schnable P.S."/>
            <person name="Li F."/>
            <person name="Zhang H."/>
            <person name="Feng B."/>
            <person name="Zhu X."/>
            <person name="Liu R."/>
            <person name="Schnable J.C."/>
            <person name="Zhu J.-K."/>
            <person name="Zhang H."/>
        </authorList>
    </citation>
    <scope>NUCLEOTIDE SEQUENCE [LARGE SCALE GENOMIC DNA]</scope>
</reference>
<evidence type="ECO:0000313" key="1">
    <source>
        <dbReference type="EMBL" id="RLN23021.1"/>
    </source>
</evidence>
<dbReference type="AlphaFoldDB" id="A0A3L6SK76"/>
<dbReference type="Proteomes" id="UP000275267">
    <property type="component" value="Unassembled WGS sequence"/>
</dbReference>
<proteinExistence type="predicted"/>
<evidence type="ECO:0000313" key="2">
    <source>
        <dbReference type="Proteomes" id="UP000275267"/>
    </source>
</evidence>
<comment type="caution">
    <text evidence="1">The sequence shown here is derived from an EMBL/GenBank/DDBJ whole genome shotgun (WGS) entry which is preliminary data.</text>
</comment>
<name>A0A3L6SK76_PANMI</name>
<dbReference type="OrthoDB" id="10541451at2759"/>
<sequence length="169" mass="19382">MGKRHVEGDKAVACRGSADLGLAQIGSSFAWVTGKWALWSLVDELAWPYVGCMLRVLGRDSAGLPPAARLRFRIEQLDRLSSGRSLVQHHRKLFRAYCDRIWFVQVYETNGFRWDTEQQTPTESRYVEKVLLSCPYQSPAMHSVCFFLRASIIGRLYVTFHVPIRYGLK</sequence>
<dbReference type="EMBL" id="PQIB02000004">
    <property type="protein sequence ID" value="RLN23021.1"/>
    <property type="molecule type" value="Genomic_DNA"/>
</dbReference>
<accession>A0A3L6SK76</accession>
<keyword evidence="2" id="KW-1185">Reference proteome</keyword>
<protein>
    <submittedName>
        <fullName evidence="1">Uncharacterized protein</fullName>
    </submittedName>
</protein>
<gene>
    <name evidence="1" type="ORF">C2845_PM07G12670</name>
</gene>